<name>A0A2U1N2L7_ARTAN</name>
<dbReference type="SUPFAM" id="SSF52047">
    <property type="entry name" value="RNI-like"/>
    <property type="match status" value="1"/>
</dbReference>
<feature type="domain" description="F-box" evidence="2">
    <location>
        <begin position="1"/>
        <end position="41"/>
    </location>
</feature>
<gene>
    <name evidence="3" type="ORF">CTI12_AA267560</name>
</gene>
<reference evidence="3 4" key="1">
    <citation type="journal article" date="2018" name="Mol. Plant">
        <title>The genome of Artemisia annua provides insight into the evolution of Asteraceae family and artemisinin biosynthesis.</title>
        <authorList>
            <person name="Shen Q."/>
            <person name="Zhang L."/>
            <person name="Liao Z."/>
            <person name="Wang S."/>
            <person name="Yan T."/>
            <person name="Shi P."/>
            <person name="Liu M."/>
            <person name="Fu X."/>
            <person name="Pan Q."/>
            <person name="Wang Y."/>
            <person name="Lv Z."/>
            <person name="Lu X."/>
            <person name="Zhang F."/>
            <person name="Jiang W."/>
            <person name="Ma Y."/>
            <person name="Chen M."/>
            <person name="Hao X."/>
            <person name="Li L."/>
            <person name="Tang Y."/>
            <person name="Lv G."/>
            <person name="Zhou Y."/>
            <person name="Sun X."/>
            <person name="Brodelius P.E."/>
            <person name="Rose J.K.C."/>
            <person name="Tang K."/>
        </authorList>
    </citation>
    <scope>NUCLEOTIDE SEQUENCE [LARGE SCALE GENOMIC DNA]</scope>
    <source>
        <strain evidence="4">cv. Huhao1</strain>
        <tissue evidence="3">Leaf</tissue>
    </source>
</reference>
<feature type="chain" id="PRO_5015471269" evidence="1">
    <location>
        <begin position="21"/>
        <end position="425"/>
    </location>
</feature>
<dbReference type="PANTHER" id="PTHR34145">
    <property type="entry name" value="OS02G0105600 PROTEIN"/>
    <property type="match status" value="1"/>
</dbReference>
<proteinExistence type="predicted"/>
<dbReference type="OrthoDB" id="613853at2759"/>
<evidence type="ECO:0000256" key="1">
    <source>
        <dbReference type="SAM" id="SignalP"/>
    </source>
</evidence>
<dbReference type="Pfam" id="PF23622">
    <property type="entry name" value="LRR_At1g61320_AtMIF1"/>
    <property type="match status" value="1"/>
</dbReference>
<dbReference type="InterPro" id="IPR032675">
    <property type="entry name" value="LRR_dom_sf"/>
</dbReference>
<accession>A0A2U1N2L7</accession>
<dbReference type="InterPro" id="IPR001810">
    <property type="entry name" value="F-box_dom"/>
</dbReference>
<dbReference type="Pfam" id="PF00646">
    <property type="entry name" value="F-box"/>
    <property type="match status" value="1"/>
</dbReference>
<dbReference type="CDD" id="cd22160">
    <property type="entry name" value="F-box_AtFBL13-like"/>
    <property type="match status" value="1"/>
</dbReference>
<dbReference type="SMART" id="SM00256">
    <property type="entry name" value="FBOX"/>
    <property type="match status" value="1"/>
</dbReference>
<keyword evidence="4" id="KW-1185">Reference proteome</keyword>
<dbReference type="InterPro" id="IPR053772">
    <property type="entry name" value="At1g61320/At1g61330-like"/>
</dbReference>
<dbReference type="Proteomes" id="UP000245207">
    <property type="component" value="Unassembled WGS sequence"/>
</dbReference>
<protein>
    <submittedName>
        <fullName evidence="3">F-box domain, FBD domain, Leucine-rich repeat domain, L domain-like protein</fullName>
    </submittedName>
</protein>
<evidence type="ECO:0000313" key="3">
    <source>
        <dbReference type="EMBL" id="PWA67706.1"/>
    </source>
</evidence>
<evidence type="ECO:0000259" key="2">
    <source>
        <dbReference type="SMART" id="SM00256"/>
    </source>
</evidence>
<dbReference type="InterPro" id="IPR036047">
    <property type="entry name" value="F-box-like_dom_sf"/>
</dbReference>
<dbReference type="SUPFAM" id="SSF81383">
    <property type="entry name" value="F-box domain"/>
    <property type="match status" value="1"/>
</dbReference>
<comment type="caution">
    <text evidence="3">The sequence shown here is derived from an EMBL/GenBank/DDBJ whole genome shotgun (WGS) entry which is preliminary data.</text>
</comment>
<dbReference type="EMBL" id="PKPP01003782">
    <property type="protein sequence ID" value="PWA67706.1"/>
    <property type="molecule type" value="Genomic_DNA"/>
</dbReference>
<dbReference type="Gene3D" id="3.80.10.10">
    <property type="entry name" value="Ribonuclease Inhibitor"/>
    <property type="match status" value="1"/>
</dbReference>
<evidence type="ECO:0000313" key="4">
    <source>
        <dbReference type="Proteomes" id="UP000245207"/>
    </source>
</evidence>
<dbReference type="AlphaFoldDB" id="A0A2U1N2L7"/>
<keyword evidence="1" id="KW-0732">Signal</keyword>
<dbReference type="STRING" id="35608.A0A2U1N2L7"/>
<sequence>MPDDVLVMILSLLPIKEAVATSSLSTTWRFLWRNLSRLNFDGTQTLNKTGSTGWTYKYIEQVNSVIKSYNRPILQDFRVHFRLKNHHKGHIDEWIQFVINKKVEFLELNLTDKDQYLTEDLNSYDFPLFKTNRRPLNATVVEILCLRKLILKMVNVTDSILEELLTTCPHLETIVIHYSVYLEHIRVNGRALKLKHLEIVGTNSLNSIYLSDFDLVSFTYKGCIIDLRLTNLPTLKEVYLYPISNGTPSIDDNVFDQISSCALSRQALSFDFCYHMEGLKLDSLPELPNLKKFRLVIGGSKCNFLLDLASILNACPKLETFTLEPFWSSSVTNKRKARGSVIPHDHLKLVKIKGFYCRTSDFELAAFTIRICVALKKIVIDPCHNQRQLPIKTVRKFLMNKEAALSSAKHQLETILPSGVELCIL</sequence>
<feature type="signal peptide" evidence="1">
    <location>
        <begin position="1"/>
        <end position="20"/>
    </location>
</feature>
<dbReference type="PANTHER" id="PTHR34145:SF68">
    <property type="entry name" value="FBD DOMAIN-CONTAINING PROTEIN"/>
    <property type="match status" value="1"/>
</dbReference>
<dbReference type="InterPro" id="IPR055357">
    <property type="entry name" value="LRR_At1g61320_AtMIF1"/>
</dbReference>
<organism evidence="3 4">
    <name type="scientific">Artemisia annua</name>
    <name type="common">Sweet wormwood</name>
    <dbReference type="NCBI Taxonomy" id="35608"/>
    <lineage>
        <taxon>Eukaryota</taxon>
        <taxon>Viridiplantae</taxon>
        <taxon>Streptophyta</taxon>
        <taxon>Embryophyta</taxon>
        <taxon>Tracheophyta</taxon>
        <taxon>Spermatophyta</taxon>
        <taxon>Magnoliopsida</taxon>
        <taxon>eudicotyledons</taxon>
        <taxon>Gunneridae</taxon>
        <taxon>Pentapetalae</taxon>
        <taxon>asterids</taxon>
        <taxon>campanulids</taxon>
        <taxon>Asterales</taxon>
        <taxon>Asteraceae</taxon>
        <taxon>Asteroideae</taxon>
        <taxon>Anthemideae</taxon>
        <taxon>Artemisiinae</taxon>
        <taxon>Artemisia</taxon>
    </lineage>
</organism>
<dbReference type="InterPro" id="IPR053781">
    <property type="entry name" value="F-box_AtFBL13-like"/>
</dbReference>